<dbReference type="GO" id="GO:0005634">
    <property type="term" value="C:nucleus"/>
    <property type="evidence" value="ECO:0007669"/>
    <property type="project" value="UniProtKB-SubCell"/>
</dbReference>
<name>A0AAJ0CD80_9HYPO</name>
<dbReference type="AlphaFoldDB" id="A0AAJ0CD80"/>
<evidence type="ECO:0000256" key="5">
    <source>
        <dbReference type="ARBA" id="ARBA00023125"/>
    </source>
</evidence>
<dbReference type="PROSITE" id="PS50048">
    <property type="entry name" value="ZN2_CY6_FUNGAL_2"/>
    <property type="match status" value="1"/>
</dbReference>
<comment type="subcellular location">
    <subcellularLocation>
        <location evidence="1">Nucleus</location>
    </subcellularLocation>
</comment>
<evidence type="ECO:0000259" key="9">
    <source>
        <dbReference type="PROSITE" id="PS50048"/>
    </source>
</evidence>
<dbReference type="GO" id="GO:0003677">
    <property type="term" value="F:DNA binding"/>
    <property type="evidence" value="ECO:0007669"/>
    <property type="project" value="UniProtKB-KW"/>
</dbReference>
<dbReference type="SMART" id="SM00906">
    <property type="entry name" value="Fungal_trans"/>
    <property type="match status" value="1"/>
</dbReference>
<keyword evidence="5" id="KW-0238">DNA-binding</keyword>
<organism evidence="10 11">
    <name type="scientific">Conoideocrella luteorostrata</name>
    <dbReference type="NCBI Taxonomy" id="1105319"/>
    <lineage>
        <taxon>Eukaryota</taxon>
        <taxon>Fungi</taxon>
        <taxon>Dikarya</taxon>
        <taxon>Ascomycota</taxon>
        <taxon>Pezizomycotina</taxon>
        <taxon>Sordariomycetes</taxon>
        <taxon>Hypocreomycetidae</taxon>
        <taxon>Hypocreales</taxon>
        <taxon>Clavicipitaceae</taxon>
        <taxon>Conoideocrella</taxon>
    </lineage>
</organism>
<dbReference type="CDD" id="cd12148">
    <property type="entry name" value="fungal_TF_MHR"/>
    <property type="match status" value="1"/>
</dbReference>
<dbReference type="PROSITE" id="PS00463">
    <property type="entry name" value="ZN2_CY6_FUNGAL_1"/>
    <property type="match status" value="1"/>
</dbReference>
<evidence type="ECO:0000256" key="8">
    <source>
        <dbReference type="SAM" id="MobiDB-lite"/>
    </source>
</evidence>
<gene>
    <name evidence="10" type="ORF">QQS21_011374</name>
</gene>
<dbReference type="Proteomes" id="UP001251528">
    <property type="component" value="Unassembled WGS sequence"/>
</dbReference>
<evidence type="ECO:0000256" key="2">
    <source>
        <dbReference type="ARBA" id="ARBA00022723"/>
    </source>
</evidence>
<dbReference type="SMART" id="SM00066">
    <property type="entry name" value="GAL4"/>
    <property type="match status" value="1"/>
</dbReference>
<accession>A0AAJ0CD80</accession>
<dbReference type="Gene3D" id="4.10.240.10">
    <property type="entry name" value="Zn(2)-C6 fungal-type DNA-binding domain"/>
    <property type="match status" value="1"/>
</dbReference>
<dbReference type="Pfam" id="PF04082">
    <property type="entry name" value="Fungal_trans"/>
    <property type="match status" value="1"/>
</dbReference>
<dbReference type="Pfam" id="PF00172">
    <property type="entry name" value="Zn_clus"/>
    <property type="match status" value="1"/>
</dbReference>
<dbReference type="InterPro" id="IPR007219">
    <property type="entry name" value="XnlR_reg_dom"/>
</dbReference>
<comment type="caution">
    <text evidence="10">The sequence shown here is derived from an EMBL/GenBank/DDBJ whole genome shotgun (WGS) entry which is preliminary data.</text>
</comment>
<keyword evidence="7" id="KW-0539">Nucleus</keyword>
<dbReference type="InterPro" id="IPR051615">
    <property type="entry name" value="Transcr_Regulatory_Elem"/>
</dbReference>
<dbReference type="CDD" id="cd00067">
    <property type="entry name" value="GAL4"/>
    <property type="match status" value="1"/>
</dbReference>
<feature type="domain" description="Zn(2)-C6 fungal-type" evidence="9">
    <location>
        <begin position="63"/>
        <end position="93"/>
    </location>
</feature>
<evidence type="ECO:0000313" key="11">
    <source>
        <dbReference type="Proteomes" id="UP001251528"/>
    </source>
</evidence>
<protein>
    <recommendedName>
        <fullName evidence="9">Zn(2)-C6 fungal-type domain-containing protein</fullName>
    </recommendedName>
</protein>
<dbReference type="EMBL" id="JASWJB010000380">
    <property type="protein sequence ID" value="KAK2590933.1"/>
    <property type="molecule type" value="Genomic_DNA"/>
</dbReference>
<evidence type="ECO:0000256" key="7">
    <source>
        <dbReference type="ARBA" id="ARBA00023242"/>
    </source>
</evidence>
<evidence type="ECO:0000256" key="3">
    <source>
        <dbReference type="ARBA" id="ARBA00022833"/>
    </source>
</evidence>
<keyword evidence="6" id="KW-0804">Transcription</keyword>
<dbReference type="GO" id="GO:0008270">
    <property type="term" value="F:zinc ion binding"/>
    <property type="evidence" value="ECO:0007669"/>
    <property type="project" value="InterPro"/>
</dbReference>
<feature type="compositionally biased region" description="Polar residues" evidence="8">
    <location>
        <begin position="163"/>
        <end position="174"/>
    </location>
</feature>
<dbReference type="PANTHER" id="PTHR31313">
    <property type="entry name" value="TY1 ENHANCER ACTIVATOR"/>
    <property type="match status" value="1"/>
</dbReference>
<feature type="compositionally biased region" description="Low complexity" evidence="8">
    <location>
        <begin position="7"/>
        <end position="19"/>
    </location>
</feature>
<evidence type="ECO:0000256" key="4">
    <source>
        <dbReference type="ARBA" id="ARBA00023015"/>
    </source>
</evidence>
<keyword evidence="4" id="KW-0805">Transcription regulation</keyword>
<feature type="compositionally biased region" description="Polar residues" evidence="8">
    <location>
        <begin position="20"/>
        <end position="38"/>
    </location>
</feature>
<dbReference type="PANTHER" id="PTHR31313:SF4">
    <property type="entry name" value="CONIDIAL DEVELOPMENT PROTEIN FLUFFY"/>
    <property type="match status" value="1"/>
</dbReference>
<dbReference type="GO" id="GO:0006351">
    <property type="term" value="P:DNA-templated transcription"/>
    <property type="evidence" value="ECO:0007669"/>
    <property type="project" value="InterPro"/>
</dbReference>
<reference evidence="10" key="1">
    <citation type="submission" date="2023-06" db="EMBL/GenBank/DDBJ databases">
        <title>Conoideocrella luteorostrata (Hypocreales: Clavicipitaceae), a potential biocontrol fungus for elongate hemlock scale in United States Christmas tree production areas.</title>
        <authorList>
            <person name="Barrett H."/>
            <person name="Lovett B."/>
            <person name="Macias A.M."/>
            <person name="Stajich J.E."/>
            <person name="Kasson M.T."/>
        </authorList>
    </citation>
    <scope>NUCLEOTIDE SEQUENCE</scope>
    <source>
        <strain evidence="10">ARSEF 14590</strain>
    </source>
</reference>
<sequence>MDRDSRSQTSSGPSQPSTGNTPQGTSTLGSGQQNHSTPAASSSASQSQNSKRRRGLGVVTPNACTECRKKRAKCDGQRPCGRCKGQRDVECLYEVPIRHTKENLRTEIENLRMRQRSSDQVFAALVRPDLWEDVLRRLRGGQSVENISDWLGVNPAAGAGPKLSSNFPQPNESDANAEPGFGSRQGYGPGISNLRQTGLGVDTAAAQQSNLRNDVQQNSPWNMSQTGSTRSNSYPDVMNWSSDNISGPPQSEVATWAENMSTDQPSESGMPKYRGLEQVLSYADQPEIKTPPQTWTSITGDINLVLHLLALYFCWEYPTFASLSKEHFLQDFRDGRHRYCSPILVNALLALGCRFSTHPMTRANPNDPYSSGDHFFQESQRLFNQETDHHNLTTIQALGIMSIREASCGRDSESWYYAGQSIRLAVEMGLHRLQDGPDEDELAVRAATFWGAFALDHAWSLATGSLPQCSCFPQLPAKPGIIDNIEASLWVPYTDDGTFNPGSKPEASILATLGSTADMYFSGAPLQRSCEQPSNVRSVYKCFCELSELVHQSLYMLHSPGKPLTARELLKIYTQYLNWYDRIPEVLRLGHNFTPAVLFAHMYYHFAILLLFRPLIKLRIIGSKILPKDVCTQAADAIQGLLISYSQLYSLRRTPSFVPYFVLTSAIMHLAIGASNADQVNPGQVTPSDIKNAIKVDPKVSKALKRGIAALTEMAPCHHFAEQALNILRYLAKKWNVDVELDEHNLPPEDFEKLVRPYTSSLNFFAPNVGLEDFICEWGTGGRVTQQNDAKQVSKAADSMQNPLFWPFPMQGRPMLPSGKELEQAGFAMLYESNV</sequence>
<feature type="region of interest" description="Disordered" evidence="8">
    <location>
        <begin position="161"/>
        <end position="196"/>
    </location>
</feature>
<keyword evidence="3" id="KW-0862">Zinc</keyword>
<proteinExistence type="predicted"/>
<evidence type="ECO:0000313" key="10">
    <source>
        <dbReference type="EMBL" id="KAK2590933.1"/>
    </source>
</evidence>
<keyword evidence="2" id="KW-0479">Metal-binding</keyword>
<evidence type="ECO:0000256" key="1">
    <source>
        <dbReference type="ARBA" id="ARBA00004123"/>
    </source>
</evidence>
<keyword evidence="11" id="KW-1185">Reference proteome</keyword>
<feature type="compositionally biased region" description="Low complexity" evidence="8">
    <location>
        <begin position="39"/>
        <end position="49"/>
    </location>
</feature>
<dbReference type="SUPFAM" id="SSF57701">
    <property type="entry name" value="Zn2/Cys6 DNA-binding domain"/>
    <property type="match status" value="1"/>
</dbReference>
<dbReference type="InterPro" id="IPR036864">
    <property type="entry name" value="Zn2-C6_fun-type_DNA-bd_sf"/>
</dbReference>
<dbReference type="GO" id="GO:0000981">
    <property type="term" value="F:DNA-binding transcription factor activity, RNA polymerase II-specific"/>
    <property type="evidence" value="ECO:0007669"/>
    <property type="project" value="InterPro"/>
</dbReference>
<feature type="region of interest" description="Disordered" evidence="8">
    <location>
        <begin position="1"/>
        <end position="57"/>
    </location>
</feature>
<evidence type="ECO:0000256" key="6">
    <source>
        <dbReference type="ARBA" id="ARBA00023163"/>
    </source>
</evidence>
<dbReference type="InterPro" id="IPR001138">
    <property type="entry name" value="Zn2Cys6_DnaBD"/>
</dbReference>